<dbReference type="HOGENOM" id="CLU_3278021_0_0_6"/>
<gene>
    <name evidence="1" type="ORF">Thi970DRAFT_00613</name>
</gene>
<proteinExistence type="predicted"/>
<dbReference type="EMBL" id="JH603168">
    <property type="protein sequence ID" value="EIC22967.1"/>
    <property type="molecule type" value="Genomic_DNA"/>
</dbReference>
<sequence>MLATHTTTDWTAQWTQLGQSRLLRRLLQRRFGADLPKWVDE</sequence>
<protein>
    <submittedName>
        <fullName evidence="1">Uncharacterized protein</fullName>
    </submittedName>
</protein>
<evidence type="ECO:0000313" key="1">
    <source>
        <dbReference type="EMBL" id="EIC22967.1"/>
    </source>
</evidence>
<organism evidence="1 2">
    <name type="scientific">Thiorhodovibrio frisius</name>
    <dbReference type="NCBI Taxonomy" id="631362"/>
    <lineage>
        <taxon>Bacteria</taxon>
        <taxon>Pseudomonadati</taxon>
        <taxon>Pseudomonadota</taxon>
        <taxon>Gammaproteobacteria</taxon>
        <taxon>Chromatiales</taxon>
        <taxon>Chromatiaceae</taxon>
        <taxon>Thiorhodovibrio</taxon>
    </lineage>
</organism>
<keyword evidence="2" id="KW-1185">Reference proteome</keyword>
<dbReference type="Proteomes" id="UP000002964">
    <property type="component" value="Unassembled WGS sequence"/>
</dbReference>
<name>H8YWZ1_9GAMM</name>
<dbReference type="AlphaFoldDB" id="H8YWZ1"/>
<accession>H8YWZ1</accession>
<evidence type="ECO:0000313" key="2">
    <source>
        <dbReference type="Proteomes" id="UP000002964"/>
    </source>
</evidence>
<reference evidence="2" key="1">
    <citation type="submission" date="2011-06" db="EMBL/GenBank/DDBJ databases">
        <authorList>
            <consortium name="US DOE Joint Genome Institute (JGI-PGF)"/>
            <person name="Lucas S."/>
            <person name="Han J."/>
            <person name="Lapidus A."/>
            <person name="Cheng J.-F."/>
            <person name="Goodwin L."/>
            <person name="Pitluck S."/>
            <person name="Peters L."/>
            <person name="Land M.L."/>
            <person name="Hauser L."/>
            <person name="Vogl K."/>
            <person name="Liu Z."/>
            <person name="Overmann J."/>
            <person name="Frigaard N.-U."/>
            <person name="Bryant D.A."/>
            <person name="Woyke T.J."/>
        </authorList>
    </citation>
    <scope>NUCLEOTIDE SEQUENCE [LARGE SCALE GENOMIC DNA]</scope>
    <source>
        <strain evidence="2">970</strain>
    </source>
</reference>
<dbReference type="RefSeq" id="WP_009147052.1">
    <property type="nucleotide sequence ID" value="NZ_CP121471.1"/>
</dbReference>
<reference evidence="1 2" key="2">
    <citation type="submission" date="2011-11" db="EMBL/GenBank/DDBJ databases">
        <authorList>
            <consortium name="US DOE Joint Genome Institute"/>
            <person name="Lucas S."/>
            <person name="Han J."/>
            <person name="Lapidus A."/>
            <person name="Cheng J.-F."/>
            <person name="Goodwin L."/>
            <person name="Pitluck S."/>
            <person name="Peters L."/>
            <person name="Ovchinnikova G."/>
            <person name="Zhang X."/>
            <person name="Detter J.C."/>
            <person name="Han C."/>
            <person name="Tapia R."/>
            <person name="Land M."/>
            <person name="Hauser L."/>
            <person name="Kyrpides N."/>
            <person name="Ivanova N."/>
            <person name="Pagani I."/>
            <person name="Vogl K."/>
            <person name="Liu Z."/>
            <person name="Overmann J."/>
            <person name="Frigaard N.-U."/>
            <person name="Bryant D."/>
            <person name="Woyke T."/>
        </authorList>
    </citation>
    <scope>NUCLEOTIDE SEQUENCE [LARGE SCALE GENOMIC DNA]</scope>
    <source>
        <strain evidence="1 2">970</strain>
    </source>
</reference>